<proteinExistence type="inferred from homology"/>
<evidence type="ECO:0000256" key="10">
    <source>
        <dbReference type="SAM" id="MobiDB-lite"/>
    </source>
</evidence>
<dbReference type="OrthoDB" id="6512771at2759"/>
<dbReference type="SMART" id="SM00438">
    <property type="entry name" value="ZnF_NFX"/>
    <property type="match status" value="8"/>
</dbReference>
<feature type="compositionally biased region" description="Polar residues" evidence="10">
    <location>
        <begin position="7"/>
        <end position="16"/>
    </location>
</feature>
<evidence type="ECO:0000256" key="1">
    <source>
        <dbReference type="ARBA" id="ARBA00004123"/>
    </source>
</evidence>
<sequence>MPEAEGSQAQNQSQRPNRGRNHGHRRGRGGKTRQLVDGSRSGGASAPSQSETSQSQTGSTATQRQIQASSEAPARSIPDGSNSNQRGRDRRPRGPRQVGRGSARHDAPRSFAHRSFGGHLTGVSGEAGDSAVSAAPSLSADAPEFVPGKPLVTRSKPTKPKTFAKPQVRLPKSTAEDLGTRIHEDIRNFNYECAICTDDVVRTSHVWSCTLCWTVVHLKCVRKWYDNQKKQTDLQPSEPRQVFTWRCPGCNSKLSDDPGSYHCWCGKDINPHPAPSSLPPHSCGQTCSKPRPTCPHPCPLQCHAGPCPPCGLMGPTQSCFCGKNESRKLCRETDYENGWSCQETCGDLLPCGEHFCSKPCHSGLCGDCDMTVDAKCYCGRVEKQMPCFEREEPQMSYHIADQSWFDGTFTCDRLCERSFDCGIHKCSESCHPQEEQPAHCPYSPESVTHCPCGKTPLGELLKNARVSCEDPIPHCEEPCHKKLPCGHLCASKCHTGDCGFCNETIEVACICGRTRTRSVCHQGNVQSPMCMRICQANLSCGRHKCGEHCCAGEKKAAERQAARRKHKLPSEVTSIEAEHICIKTCGRQLKCGSHECQQICHRGPCANCPEAIFTEISCDCGRTVLHPPQPCGTRPPDCRFNCLRRPSCGHPSVEHNCHAGDISCPKCPFLVEKWCACGKEKIHSQPCHLQEAHCGRVCGKKLKCGLHSCKKLCHRPGECEDANLSGKRCEQACGKTKLFCEHPCQNTCHGQTACNESSACTAKAVISCPCGVRTQEVKCLASSSNATPSRIEIKCDDECLRLERNRRLAAALNIDPTSHQNDHIPYSDTTLRLFKENTSWAETQEREFRVFAKSPNEVRLRYKPMSTTYRQFLHVLAEDYGLESRSEDIEPYRYVVVFKGTRFVSAPSKTLSQCIKIRAAQAADAASAAASRAPSPPLTAQDPFNGFLLTSPRFGLTIDDVKTALNSDLSTQPSVHFEISFLPSDEVLLRATTSYSSFLSPPALEQVLISLKPRLARTIQGSDVAGKVFLCHVDSAGHVARRDDVSKTDASGWSAVAGRAAAKLDTAVEEAPRTTGRRLVGLRKKKIERERSWTHELDGDVEC</sequence>
<dbReference type="GO" id="GO:0008270">
    <property type="term" value="F:zinc ion binding"/>
    <property type="evidence" value="ECO:0007669"/>
    <property type="project" value="UniProtKB-KW"/>
</dbReference>
<dbReference type="InterPro" id="IPR000967">
    <property type="entry name" value="Znf_NFX1"/>
</dbReference>
<dbReference type="PANTHER" id="PTHR12360">
    <property type="entry name" value="NUCLEAR TRANSCRIPTION FACTOR, X-BOX BINDING 1 NFX1"/>
    <property type="match status" value="1"/>
</dbReference>
<evidence type="ECO:0000256" key="6">
    <source>
        <dbReference type="ARBA" id="ARBA00022833"/>
    </source>
</evidence>
<keyword evidence="9" id="KW-0539">Nucleus</keyword>
<comment type="caution">
    <text evidence="12">The sequence shown here is derived from an EMBL/GenBank/DDBJ whole genome shotgun (WGS) entry which is preliminary data.</text>
</comment>
<dbReference type="GO" id="GO:0000977">
    <property type="term" value="F:RNA polymerase II transcription regulatory region sequence-specific DNA binding"/>
    <property type="evidence" value="ECO:0007669"/>
    <property type="project" value="TreeGrafter"/>
</dbReference>
<evidence type="ECO:0000313" key="13">
    <source>
        <dbReference type="Proteomes" id="UP000030151"/>
    </source>
</evidence>
<feature type="compositionally biased region" description="Low complexity" evidence="10">
    <location>
        <begin position="44"/>
        <end position="63"/>
    </location>
</feature>
<dbReference type="HOGENOM" id="CLU_005714_2_0_1"/>
<dbReference type="GO" id="GO:0000981">
    <property type="term" value="F:DNA-binding transcription factor activity, RNA polymerase II-specific"/>
    <property type="evidence" value="ECO:0007669"/>
    <property type="project" value="TreeGrafter"/>
</dbReference>
<dbReference type="GO" id="GO:0000122">
    <property type="term" value="P:negative regulation of transcription by RNA polymerase II"/>
    <property type="evidence" value="ECO:0007669"/>
    <property type="project" value="TreeGrafter"/>
</dbReference>
<keyword evidence="7" id="KW-0805">Transcription regulation</keyword>
<dbReference type="eggNOG" id="KOG1952">
    <property type="taxonomic scope" value="Eukaryota"/>
</dbReference>
<dbReference type="Gene3D" id="3.30.1370.50">
    <property type="entry name" value="R3H-like domain"/>
    <property type="match status" value="1"/>
</dbReference>
<dbReference type="PANTHER" id="PTHR12360:SF12">
    <property type="entry name" value="TRANSCRIPTIONAL REPRESSOR NF-X1"/>
    <property type="match status" value="1"/>
</dbReference>
<dbReference type="AlphaFoldDB" id="A0A0A1V0E0"/>
<dbReference type="InterPro" id="IPR034078">
    <property type="entry name" value="NFX1_fam"/>
</dbReference>
<keyword evidence="3" id="KW-0479">Metal-binding</keyword>
<dbReference type="EMBL" id="JELW01000004">
    <property type="protein sequence ID" value="EXV03086.1"/>
    <property type="molecule type" value="Genomic_DNA"/>
</dbReference>
<comment type="similarity">
    <text evidence="2">Belongs to the NFX1 family.</text>
</comment>
<feature type="region of interest" description="Disordered" evidence="10">
    <location>
        <begin position="1"/>
        <end position="162"/>
    </location>
</feature>
<name>A0A0A1V0E0_9HYPO</name>
<feature type="domain" description="R3H" evidence="11">
    <location>
        <begin position="838"/>
        <end position="901"/>
    </location>
</feature>
<evidence type="ECO:0000256" key="5">
    <source>
        <dbReference type="ARBA" id="ARBA00022771"/>
    </source>
</evidence>
<evidence type="ECO:0000259" key="11">
    <source>
        <dbReference type="PROSITE" id="PS51061"/>
    </source>
</evidence>
<evidence type="ECO:0000256" key="7">
    <source>
        <dbReference type="ARBA" id="ARBA00023015"/>
    </source>
</evidence>
<dbReference type="Pfam" id="PF01424">
    <property type="entry name" value="R3H"/>
    <property type="match status" value="1"/>
</dbReference>
<dbReference type="SMART" id="SM00393">
    <property type="entry name" value="R3H"/>
    <property type="match status" value="1"/>
</dbReference>
<dbReference type="InterPro" id="IPR001374">
    <property type="entry name" value="R3H_dom"/>
</dbReference>
<dbReference type="Proteomes" id="UP000030151">
    <property type="component" value="Unassembled WGS sequence"/>
</dbReference>
<evidence type="ECO:0000256" key="9">
    <source>
        <dbReference type="ARBA" id="ARBA00023242"/>
    </source>
</evidence>
<evidence type="ECO:0000256" key="3">
    <source>
        <dbReference type="ARBA" id="ARBA00022723"/>
    </source>
</evidence>
<gene>
    <name evidence="12" type="ORF">X797_004209</name>
</gene>
<keyword evidence="4" id="KW-0677">Repeat</keyword>
<organism evidence="12 13">
    <name type="scientific">Metarhizium robertsii</name>
    <dbReference type="NCBI Taxonomy" id="568076"/>
    <lineage>
        <taxon>Eukaryota</taxon>
        <taxon>Fungi</taxon>
        <taxon>Dikarya</taxon>
        <taxon>Ascomycota</taxon>
        <taxon>Pezizomycotina</taxon>
        <taxon>Sordariomycetes</taxon>
        <taxon>Hypocreomycetidae</taxon>
        <taxon>Hypocreales</taxon>
        <taxon>Clavicipitaceae</taxon>
        <taxon>Metarhizium</taxon>
    </lineage>
</organism>
<dbReference type="Pfam" id="PF01422">
    <property type="entry name" value="zf-NF-X1"/>
    <property type="match status" value="7"/>
</dbReference>
<dbReference type="InterPro" id="IPR036867">
    <property type="entry name" value="R3H_dom_sf"/>
</dbReference>
<comment type="subcellular location">
    <subcellularLocation>
        <location evidence="1">Nucleus</location>
    </subcellularLocation>
</comment>
<keyword evidence="5" id="KW-0863">Zinc-finger</keyword>
<dbReference type="SUPFAM" id="SSF82708">
    <property type="entry name" value="R3H domain"/>
    <property type="match status" value="1"/>
</dbReference>
<dbReference type="GO" id="GO:0005634">
    <property type="term" value="C:nucleus"/>
    <property type="evidence" value="ECO:0007669"/>
    <property type="project" value="UniProtKB-SubCell"/>
</dbReference>
<reference evidence="12 13" key="1">
    <citation type="submission" date="2014-02" db="EMBL/GenBank/DDBJ databases">
        <title>The genome sequence of the entomopathogenic fungus Metarhizium robertsii ARSEF 2575.</title>
        <authorList>
            <person name="Giuliano Garisto Donzelli B."/>
            <person name="Roe B.A."/>
            <person name="Macmil S.L."/>
            <person name="Krasnoff S.B."/>
            <person name="Gibson D.M."/>
        </authorList>
    </citation>
    <scope>NUCLEOTIDE SEQUENCE [LARGE SCALE GENOMIC DNA]</scope>
    <source>
        <strain evidence="12 13">ARSEF 2575</strain>
    </source>
</reference>
<keyword evidence="6" id="KW-0862">Zinc</keyword>
<keyword evidence="8" id="KW-0804">Transcription</keyword>
<evidence type="ECO:0000256" key="2">
    <source>
        <dbReference type="ARBA" id="ARBA00007269"/>
    </source>
</evidence>
<accession>A0A0A1V0E0</accession>
<dbReference type="PROSITE" id="PS51061">
    <property type="entry name" value="R3H"/>
    <property type="match status" value="1"/>
</dbReference>
<feature type="compositionally biased region" description="Basic residues" evidence="10">
    <location>
        <begin position="17"/>
        <end position="31"/>
    </location>
</feature>
<dbReference type="CDD" id="cd06008">
    <property type="entry name" value="NF-X1-zinc-finger"/>
    <property type="match status" value="5"/>
</dbReference>
<evidence type="ECO:0000313" key="12">
    <source>
        <dbReference type="EMBL" id="EXV03086.1"/>
    </source>
</evidence>
<protein>
    <submittedName>
        <fullName evidence="12">R3H domain protein</fullName>
    </submittedName>
</protein>
<evidence type="ECO:0000256" key="4">
    <source>
        <dbReference type="ARBA" id="ARBA00022737"/>
    </source>
</evidence>
<evidence type="ECO:0000256" key="8">
    <source>
        <dbReference type="ARBA" id="ARBA00023163"/>
    </source>
</evidence>